<protein>
    <submittedName>
        <fullName evidence="1">Uncharacterized protein</fullName>
    </submittedName>
</protein>
<reference evidence="1" key="1">
    <citation type="submission" date="2021-04" db="EMBL/GenBank/DDBJ databases">
        <title>novel species isolated from subtropical streams in China.</title>
        <authorList>
            <person name="Lu H."/>
        </authorList>
    </citation>
    <scope>NUCLEOTIDE SEQUENCE</scope>
    <source>
        <strain evidence="1">LFS511W</strain>
    </source>
</reference>
<gene>
    <name evidence="1" type="ORF">KDM89_14325</name>
</gene>
<sequence>MTDTSTSAQSRNQKTVTLSAKELALVLSFRALTSDTERAHIFDVIENPERRIGFVHALGFEIEKAATEVGQFVDVIMDKVEDIDLADEQTSQLADSIGFFAGYACKKVKEILEINQKLLHSLVVAEEGVSHD</sequence>
<proteinExistence type="predicted"/>
<evidence type="ECO:0000313" key="1">
    <source>
        <dbReference type="EMBL" id="MBR7783327.1"/>
    </source>
</evidence>
<dbReference type="Proteomes" id="UP000680067">
    <property type="component" value="Unassembled WGS sequence"/>
</dbReference>
<accession>A0A941I5Z9</accession>
<name>A0A941I5Z9_9BURK</name>
<evidence type="ECO:0000313" key="2">
    <source>
        <dbReference type="Proteomes" id="UP000680067"/>
    </source>
</evidence>
<organism evidence="1 2">
    <name type="scientific">Undibacterium luofuense</name>
    <dbReference type="NCBI Taxonomy" id="2828733"/>
    <lineage>
        <taxon>Bacteria</taxon>
        <taxon>Pseudomonadati</taxon>
        <taxon>Pseudomonadota</taxon>
        <taxon>Betaproteobacteria</taxon>
        <taxon>Burkholderiales</taxon>
        <taxon>Oxalobacteraceae</taxon>
        <taxon>Undibacterium</taxon>
    </lineage>
</organism>
<dbReference type="AlphaFoldDB" id="A0A941I5Z9"/>
<dbReference type="EMBL" id="JAGSPN010000011">
    <property type="protein sequence ID" value="MBR7783327.1"/>
    <property type="molecule type" value="Genomic_DNA"/>
</dbReference>
<keyword evidence="2" id="KW-1185">Reference proteome</keyword>
<comment type="caution">
    <text evidence="1">The sequence shown here is derived from an EMBL/GenBank/DDBJ whole genome shotgun (WGS) entry which is preliminary data.</text>
</comment>
<dbReference type="RefSeq" id="WP_212688613.1">
    <property type="nucleotide sequence ID" value="NZ_JAGSPN010000011.1"/>
</dbReference>